<proteinExistence type="predicted"/>
<reference evidence="3" key="1">
    <citation type="submission" date="2016-12" db="EMBL/GenBank/DDBJ databases">
        <title>Comparative genomics of four Isosphaeraceae planctomycetes: a common pool of plasmids and glycoside hydrolase genes.</title>
        <authorList>
            <person name="Ivanova A."/>
        </authorList>
    </citation>
    <scope>NUCLEOTIDE SEQUENCE [LARGE SCALE GENOMIC DNA]</scope>
    <source>
        <strain evidence="3">PX4</strain>
    </source>
</reference>
<evidence type="ECO:0000313" key="3">
    <source>
        <dbReference type="Proteomes" id="UP000186309"/>
    </source>
</evidence>
<keyword evidence="3" id="KW-1185">Reference proteome</keyword>
<protein>
    <submittedName>
        <fullName evidence="2">Uncharacterized protein</fullName>
    </submittedName>
</protein>
<dbReference type="KEGG" id="pbor:BSF38_00584"/>
<sequence length="170" mass="18102">MRDARSVVTAALGIVWNMGIVVIVLAVLVAMSSKNWNDSFVDAPENTPQSIVSVSGADRARIALEVGEGKAYSHYILEDKEGKELLLVTYSRSGSLIVTLGEAFPIRPGYSATIDGFYNFVVANGGLDYRLKLRPGGSSGFTVSNRSEGLRDGLGVNVAGKLVHDPSVID</sequence>
<name>A0A1U7CJP9_9BACT</name>
<evidence type="ECO:0000256" key="1">
    <source>
        <dbReference type="SAM" id="Phobius"/>
    </source>
</evidence>
<gene>
    <name evidence="2" type="ORF">BSF38_00584</name>
</gene>
<feature type="transmembrane region" description="Helical" evidence="1">
    <location>
        <begin position="7"/>
        <end position="31"/>
    </location>
</feature>
<dbReference type="STRING" id="1387353.BSF38_00584"/>
<keyword evidence="1" id="KW-0812">Transmembrane</keyword>
<dbReference type="RefSeq" id="WP_145951942.1">
    <property type="nucleotide sequence ID" value="NZ_CP019082.1"/>
</dbReference>
<keyword evidence="1" id="KW-1133">Transmembrane helix</keyword>
<organism evidence="2 3">
    <name type="scientific">Paludisphaera borealis</name>
    <dbReference type="NCBI Taxonomy" id="1387353"/>
    <lineage>
        <taxon>Bacteria</taxon>
        <taxon>Pseudomonadati</taxon>
        <taxon>Planctomycetota</taxon>
        <taxon>Planctomycetia</taxon>
        <taxon>Isosphaerales</taxon>
        <taxon>Isosphaeraceae</taxon>
        <taxon>Paludisphaera</taxon>
    </lineage>
</organism>
<dbReference type="EMBL" id="CP019082">
    <property type="protein sequence ID" value="APW59170.1"/>
    <property type="molecule type" value="Genomic_DNA"/>
</dbReference>
<dbReference type="Proteomes" id="UP000186309">
    <property type="component" value="Chromosome"/>
</dbReference>
<accession>A0A1U7CJP9</accession>
<keyword evidence="1" id="KW-0472">Membrane</keyword>
<dbReference type="AlphaFoldDB" id="A0A1U7CJP9"/>
<evidence type="ECO:0000313" key="2">
    <source>
        <dbReference type="EMBL" id="APW59170.1"/>
    </source>
</evidence>